<proteinExistence type="predicted"/>
<name>D4ZB98_SHEVD</name>
<organism evidence="1 2">
    <name type="scientific">Shewanella violacea (strain JCM 10179 / CIP 106290 / LMG 19151 / DSS12)</name>
    <dbReference type="NCBI Taxonomy" id="637905"/>
    <lineage>
        <taxon>Bacteria</taxon>
        <taxon>Pseudomonadati</taxon>
        <taxon>Pseudomonadota</taxon>
        <taxon>Gammaproteobacteria</taxon>
        <taxon>Alteromonadales</taxon>
        <taxon>Shewanellaceae</taxon>
        <taxon>Shewanella</taxon>
    </lineage>
</organism>
<gene>
    <name evidence="1" type="ordered locus">SVI_3322</name>
</gene>
<dbReference type="KEGG" id="svo:SVI_3322"/>
<dbReference type="EMBL" id="AP011177">
    <property type="protein sequence ID" value="BAJ03293.1"/>
    <property type="molecule type" value="Genomic_DNA"/>
</dbReference>
<dbReference type="Proteomes" id="UP000002350">
    <property type="component" value="Chromosome"/>
</dbReference>
<keyword evidence="2" id="KW-1185">Reference proteome</keyword>
<reference evidence="2" key="1">
    <citation type="journal article" date="2010" name="Mol. Biosyst.">
        <title>Complete genome sequence and comparative analysis of Shewanella violacea, a psychrophilic and piezophilic bacterium from deep sea floor sediments.</title>
        <authorList>
            <person name="Aono E."/>
            <person name="Baba T."/>
            <person name="Ara T."/>
            <person name="Nishi T."/>
            <person name="Nakamichi T."/>
            <person name="Inamoto E."/>
            <person name="Toyonaga H."/>
            <person name="Hasegawa M."/>
            <person name="Takai Y."/>
            <person name="Okumura Y."/>
            <person name="Baba M."/>
            <person name="Tomita M."/>
            <person name="Kato C."/>
            <person name="Oshima T."/>
            <person name="Nakasone K."/>
            <person name="Mori H."/>
        </authorList>
    </citation>
    <scope>NUCLEOTIDE SEQUENCE [LARGE SCALE GENOMIC DNA]</scope>
    <source>
        <strain evidence="2">JCM 10179 / CIP 106290 / LMG 19151 / DSS12</strain>
    </source>
</reference>
<accession>D4ZB98</accession>
<protein>
    <submittedName>
        <fullName evidence="1">Uncharacterized protein</fullName>
    </submittedName>
</protein>
<sequence length="48" mass="5291">MMPLIRQTASSNKVYPGRIILQGIERQVDSIVFNLLSKALGLTASMND</sequence>
<dbReference type="HOGENOM" id="CLU_3157753_0_0_6"/>
<evidence type="ECO:0000313" key="1">
    <source>
        <dbReference type="EMBL" id="BAJ03293.1"/>
    </source>
</evidence>
<evidence type="ECO:0000313" key="2">
    <source>
        <dbReference type="Proteomes" id="UP000002350"/>
    </source>
</evidence>
<dbReference type="AlphaFoldDB" id="D4ZB98"/>